<dbReference type="KEGG" id="nef:GP480_00425"/>
<evidence type="ECO:0000313" key="1">
    <source>
        <dbReference type="EMBL" id="QHD64941.1"/>
    </source>
</evidence>
<protein>
    <submittedName>
        <fullName evidence="1">Uncharacterized protein</fullName>
    </submittedName>
</protein>
<reference evidence="1 2" key="1">
    <citation type="journal article" date="2020" name="MBio">
        <title>Erratum for Teymournejad et al., 'Isolation and Molecular Analysis of a Novel Neorickettsia Species That Causes Potomac Horse Fever'.</title>
        <authorList>
            <person name="Teymournejad O."/>
            <person name="Lin M."/>
            <person name="Bekebrede H."/>
            <person name="Kamr A."/>
            <person name="Toribio R.E."/>
            <person name="Arroyo L.G."/>
            <person name="Baird J.D."/>
            <person name="Rikihisa Y."/>
        </authorList>
    </citation>
    <scope>NUCLEOTIDE SEQUENCE [LARGE SCALE GENOMIC DNA]</scope>
    <source>
        <strain evidence="1 2">Fin17</strain>
    </source>
</reference>
<dbReference type="AlphaFoldDB" id="A0A6P1GAI7"/>
<dbReference type="Proteomes" id="UP000464912">
    <property type="component" value="Chromosome"/>
</dbReference>
<proteinExistence type="predicted"/>
<name>A0A6P1GAI7_9RICK</name>
<gene>
    <name evidence="1" type="ORF">GP480_00425</name>
</gene>
<keyword evidence="2" id="KW-1185">Reference proteome</keyword>
<organism evidence="1 2">
    <name type="scientific">Neorickettsia findlayensis</name>
    <dbReference type="NCBI Taxonomy" id="2686014"/>
    <lineage>
        <taxon>Bacteria</taxon>
        <taxon>Pseudomonadati</taxon>
        <taxon>Pseudomonadota</taxon>
        <taxon>Alphaproteobacteria</taxon>
        <taxon>Rickettsiales</taxon>
        <taxon>Anaplasmataceae</taxon>
        <taxon>Neorickettsia</taxon>
    </lineage>
</organism>
<dbReference type="EMBL" id="CP047224">
    <property type="protein sequence ID" value="QHD64941.1"/>
    <property type="molecule type" value="Genomic_DNA"/>
</dbReference>
<reference evidence="1 2" key="2">
    <citation type="journal article" date="2020" name="MBio">
        <title>Isolation and Molecular Analysis of a Novel Neorickettsia Species That Causes Potomac Horse Fever.</title>
        <authorList>
            <person name="Teymournejad O."/>
            <person name="Lin M."/>
            <person name="Bekebrede H."/>
            <person name="Kamr A."/>
            <person name="Toribio R.E."/>
            <person name="Arroyo L.G."/>
            <person name="Baird J.D."/>
            <person name="Rikihisa Y."/>
        </authorList>
    </citation>
    <scope>NUCLEOTIDE SEQUENCE [LARGE SCALE GENOMIC DNA]</scope>
    <source>
        <strain evidence="1 2">Fin17</strain>
    </source>
</reference>
<sequence length="296" mass="33997">MWWRCLCVALLLSAAFLLFSFLLSFVLCTYKIPLGRGKDVVHADPPRSFFRQIDAKLLHVEDFQMHGCYLSSENLLGCDNDEEVYPQWGGSVIVVDPNERIVLHGKYDGSGVFGKMYHSLRIFGHNPFYYVSRECLLKYGVCTSLQFSTYTSCVFLLHSSPPYIPLTRNEKEYSFACKVLKKRFLLILRLAKDQSHSYIGKITNIYIPFLHNVESFTASEKELYMDLFANAFSEAVTELLRQTTESLSEFIKIPDIRICCGSLAMRDMLELAFEREFERSRSVAEASLKGCIARMI</sequence>
<evidence type="ECO:0000313" key="2">
    <source>
        <dbReference type="Proteomes" id="UP000464912"/>
    </source>
</evidence>
<accession>A0A6P1GAI7</accession>